<accession>A0A0C3GDJ8</accession>
<dbReference type="STRING" id="913774.A0A0C3GDJ8"/>
<gene>
    <name evidence="1" type="ORF">OIDMADRAFT_67108</name>
</gene>
<name>A0A0C3GDJ8_OIDMZ</name>
<evidence type="ECO:0000313" key="2">
    <source>
        <dbReference type="Proteomes" id="UP000054321"/>
    </source>
</evidence>
<reference evidence="1 2" key="1">
    <citation type="submission" date="2014-04" db="EMBL/GenBank/DDBJ databases">
        <authorList>
            <consortium name="DOE Joint Genome Institute"/>
            <person name="Kuo A."/>
            <person name="Martino E."/>
            <person name="Perotto S."/>
            <person name="Kohler A."/>
            <person name="Nagy L.G."/>
            <person name="Floudas D."/>
            <person name="Copeland A."/>
            <person name="Barry K.W."/>
            <person name="Cichocki N."/>
            <person name="Veneault-Fourrey C."/>
            <person name="LaButti K."/>
            <person name="Lindquist E.A."/>
            <person name="Lipzen A."/>
            <person name="Lundell T."/>
            <person name="Morin E."/>
            <person name="Murat C."/>
            <person name="Sun H."/>
            <person name="Tunlid A."/>
            <person name="Henrissat B."/>
            <person name="Grigoriev I.V."/>
            <person name="Hibbett D.S."/>
            <person name="Martin F."/>
            <person name="Nordberg H.P."/>
            <person name="Cantor M.N."/>
            <person name="Hua S.X."/>
        </authorList>
    </citation>
    <scope>NUCLEOTIDE SEQUENCE [LARGE SCALE GENOMIC DNA]</scope>
    <source>
        <strain evidence="1 2">Zn</strain>
    </source>
</reference>
<feature type="non-terminal residue" evidence="1">
    <location>
        <position position="1"/>
    </location>
</feature>
<dbReference type="EMBL" id="KN832891">
    <property type="protein sequence ID" value="KIM94235.1"/>
    <property type="molecule type" value="Genomic_DNA"/>
</dbReference>
<dbReference type="Proteomes" id="UP000054321">
    <property type="component" value="Unassembled WGS sequence"/>
</dbReference>
<evidence type="ECO:0000313" key="1">
    <source>
        <dbReference type="EMBL" id="KIM94235.1"/>
    </source>
</evidence>
<dbReference type="AlphaFoldDB" id="A0A0C3GDJ8"/>
<organism evidence="1 2">
    <name type="scientific">Oidiodendron maius (strain Zn)</name>
    <dbReference type="NCBI Taxonomy" id="913774"/>
    <lineage>
        <taxon>Eukaryota</taxon>
        <taxon>Fungi</taxon>
        <taxon>Dikarya</taxon>
        <taxon>Ascomycota</taxon>
        <taxon>Pezizomycotina</taxon>
        <taxon>Leotiomycetes</taxon>
        <taxon>Leotiomycetes incertae sedis</taxon>
        <taxon>Myxotrichaceae</taxon>
        <taxon>Oidiodendron</taxon>
    </lineage>
</organism>
<dbReference type="OrthoDB" id="432234at2759"/>
<keyword evidence="2" id="KW-1185">Reference proteome</keyword>
<reference evidence="2" key="2">
    <citation type="submission" date="2015-01" db="EMBL/GenBank/DDBJ databases">
        <title>Evolutionary Origins and Diversification of the Mycorrhizal Mutualists.</title>
        <authorList>
            <consortium name="DOE Joint Genome Institute"/>
            <consortium name="Mycorrhizal Genomics Consortium"/>
            <person name="Kohler A."/>
            <person name="Kuo A."/>
            <person name="Nagy L.G."/>
            <person name="Floudas D."/>
            <person name="Copeland A."/>
            <person name="Barry K.W."/>
            <person name="Cichocki N."/>
            <person name="Veneault-Fourrey C."/>
            <person name="LaButti K."/>
            <person name="Lindquist E.A."/>
            <person name="Lipzen A."/>
            <person name="Lundell T."/>
            <person name="Morin E."/>
            <person name="Murat C."/>
            <person name="Riley R."/>
            <person name="Ohm R."/>
            <person name="Sun H."/>
            <person name="Tunlid A."/>
            <person name="Henrissat B."/>
            <person name="Grigoriev I.V."/>
            <person name="Hibbett D.S."/>
            <person name="Martin F."/>
        </authorList>
    </citation>
    <scope>NUCLEOTIDE SEQUENCE [LARGE SCALE GENOMIC DNA]</scope>
    <source>
        <strain evidence="2">Zn</strain>
    </source>
</reference>
<sequence length="71" mass="7736">NQGLLNQCAPIITIGWMANTDIQPPTTLHAILSYVGKYVSKPEKSSASYTELQGQVLPYLNDQAPLLSFVS</sequence>
<dbReference type="InParanoid" id="A0A0C3GDJ8"/>
<proteinExistence type="predicted"/>
<feature type="non-terminal residue" evidence="1">
    <location>
        <position position="71"/>
    </location>
</feature>
<protein>
    <submittedName>
        <fullName evidence="1">Uncharacterized protein</fullName>
    </submittedName>
</protein>
<dbReference type="HOGENOM" id="CLU_2747017_0_0_1"/>